<dbReference type="InterPro" id="IPR050300">
    <property type="entry name" value="GDXG_lipolytic_enzyme"/>
</dbReference>
<dbReference type="STRING" id="5601.A0A0D2FQA1"/>
<evidence type="ECO:0000313" key="4">
    <source>
        <dbReference type="Proteomes" id="UP000054266"/>
    </source>
</evidence>
<dbReference type="AlphaFoldDB" id="A0A0D2FQA1"/>
<keyword evidence="1" id="KW-0378">Hydrolase</keyword>
<protein>
    <recommendedName>
        <fullName evidence="2">Alpha/beta hydrolase fold-3 domain-containing protein</fullName>
    </recommendedName>
</protein>
<name>A0A0D2FQA1_9EURO</name>
<dbReference type="Pfam" id="PF07859">
    <property type="entry name" value="Abhydrolase_3"/>
    <property type="match status" value="1"/>
</dbReference>
<dbReference type="PANTHER" id="PTHR48081">
    <property type="entry name" value="AB HYDROLASE SUPERFAMILY PROTEIN C4A8.06C"/>
    <property type="match status" value="1"/>
</dbReference>
<evidence type="ECO:0000256" key="1">
    <source>
        <dbReference type="ARBA" id="ARBA00022801"/>
    </source>
</evidence>
<evidence type="ECO:0000313" key="3">
    <source>
        <dbReference type="EMBL" id="KIW68745.1"/>
    </source>
</evidence>
<evidence type="ECO:0000259" key="2">
    <source>
        <dbReference type="Pfam" id="PF07859"/>
    </source>
</evidence>
<dbReference type="InterPro" id="IPR013094">
    <property type="entry name" value="AB_hydrolase_3"/>
</dbReference>
<sequence>MAEIAVQEPNIGTDHPVHAQAQDQLQSEVSSLEQLCKALGMDLHAKNPLEVPDIDYLQHMARLPVDFTAVPSGTDVENMRRWIDSTLLHGPLAECRLQCDIKRRQPPVLIDTRNISVPCSDGSGHKFAIRTYVPRVESNKSGAKGMPAILMLHGGGWIHGKPEGDEAFSIHFASELRAVVLGIDYRLAPEHPYPAALDDCWEALEWVTRHASEYNIDPSRIGVWGASAGGNLAAALAIRVSRENRQPLRLVSLVVPVTAHPKAQVMFDLDRTIGKSQNEQSFEHSQHAPDAVVKEFEKLYELYTGDLTDPCDPLLSPLMAKLDANHPPTHVTVAACDLLKFQGMAYAQHLRSAGVYVVEEVLPGVPHGFTFPVNAEVTKSWLERQTDAFAAAFADESS</sequence>
<organism evidence="3 4">
    <name type="scientific">Phialophora macrospora</name>
    <dbReference type="NCBI Taxonomy" id="1851006"/>
    <lineage>
        <taxon>Eukaryota</taxon>
        <taxon>Fungi</taxon>
        <taxon>Dikarya</taxon>
        <taxon>Ascomycota</taxon>
        <taxon>Pezizomycotina</taxon>
        <taxon>Eurotiomycetes</taxon>
        <taxon>Chaetothyriomycetidae</taxon>
        <taxon>Chaetothyriales</taxon>
        <taxon>Herpotrichiellaceae</taxon>
        <taxon>Phialophora</taxon>
    </lineage>
</organism>
<dbReference type="HOGENOM" id="CLU_012494_6_4_1"/>
<dbReference type="Proteomes" id="UP000054266">
    <property type="component" value="Unassembled WGS sequence"/>
</dbReference>
<dbReference type="Gene3D" id="3.40.50.1820">
    <property type="entry name" value="alpha/beta hydrolase"/>
    <property type="match status" value="1"/>
</dbReference>
<dbReference type="EMBL" id="KN846958">
    <property type="protein sequence ID" value="KIW68745.1"/>
    <property type="molecule type" value="Genomic_DNA"/>
</dbReference>
<proteinExistence type="predicted"/>
<dbReference type="GO" id="GO:0016787">
    <property type="term" value="F:hydrolase activity"/>
    <property type="evidence" value="ECO:0007669"/>
    <property type="project" value="UniProtKB-KW"/>
</dbReference>
<reference evidence="3 4" key="1">
    <citation type="submission" date="2015-01" db="EMBL/GenBank/DDBJ databases">
        <title>The Genome Sequence of Capronia semiimmersa CBS27337.</title>
        <authorList>
            <consortium name="The Broad Institute Genomics Platform"/>
            <person name="Cuomo C."/>
            <person name="de Hoog S."/>
            <person name="Gorbushina A."/>
            <person name="Stielow B."/>
            <person name="Teixiera M."/>
            <person name="Abouelleil A."/>
            <person name="Chapman S.B."/>
            <person name="Priest M."/>
            <person name="Young S.K."/>
            <person name="Wortman J."/>
            <person name="Nusbaum C."/>
            <person name="Birren B."/>
        </authorList>
    </citation>
    <scope>NUCLEOTIDE SEQUENCE [LARGE SCALE GENOMIC DNA]</scope>
    <source>
        <strain evidence="3 4">CBS 27337</strain>
    </source>
</reference>
<gene>
    <name evidence="3" type="ORF">PV04_04668</name>
</gene>
<dbReference type="InterPro" id="IPR029058">
    <property type="entry name" value="AB_hydrolase_fold"/>
</dbReference>
<feature type="domain" description="Alpha/beta hydrolase fold-3" evidence="2">
    <location>
        <begin position="149"/>
        <end position="370"/>
    </location>
</feature>
<accession>A0A0D2FQA1</accession>
<dbReference type="SUPFAM" id="SSF53474">
    <property type="entry name" value="alpha/beta-Hydrolases"/>
    <property type="match status" value="1"/>
</dbReference>
<keyword evidence="4" id="KW-1185">Reference proteome</keyword>
<dbReference type="PANTHER" id="PTHR48081:SF8">
    <property type="entry name" value="ALPHA_BETA HYDROLASE FOLD-3 DOMAIN-CONTAINING PROTEIN-RELATED"/>
    <property type="match status" value="1"/>
</dbReference>